<dbReference type="EMBL" id="AP020326">
    <property type="protein sequence ID" value="BBN45890.1"/>
    <property type="molecule type" value="Genomic_DNA"/>
</dbReference>
<feature type="region of interest" description="Disordered" evidence="1">
    <location>
        <begin position="38"/>
        <end position="70"/>
    </location>
</feature>
<dbReference type="Pfam" id="PF12390">
    <property type="entry name" value="Se-cys_synth_N"/>
    <property type="match status" value="1"/>
</dbReference>
<dbReference type="Proteomes" id="UP000327362">
    <property type="component" value="Chromosome"/>
</dbReference>
<evidence type="ECO:0000313" key="3">
    <source>
        <dbReference type="EMBL" id="BBN45890.1"/>
    </source>
</evidence>
<reference evidence="3 4" key="1">
    <citation type="submission" date="2019-09" db="EMBL/GenBank/DDBJ databases">
        <title>Complete genome sequence of Mycobacterium avium subsp. hominissuis strain JP-H-1.</title>
        <authorList>
            <person name="Kinoshita Y."/>
            <person name="Niwa H."/>
            <person name="Uchida-Fujii E."/>
            <person name="Nukada T."/>
        </authorList>
    </citation>
    <scope>NUCLEOTIDE SEQUENCE [LARGE SCALE GENOMIC DNA]</scope>
    <source>
        <strain evidence="3 4">JP-H-1</strain>
    </source>
</reference>
<evidence type="ECO:0000259" key="2">
    <source>
        <dbReference type="Pfam" id="PF12390"/>
    </source>
</evidence>
<dbReference type="AlphaFoldDB" id="A0AAI8SI54"/>
<gene>
    <name evidence="3" type="ORF">JPH1_03650</name>
</gene>
<name>A0AAI8SI54_MYCAV</name>
<feature type="compositionally biased region" description="Pro residues" evidence="1">
    <location>
        <begin position="60"/>
        <end position="70"/>
    </location>
</feature>
<evidence type="ECO:0000256" key="1">
    <source>
        <dbReference type="SAM" id="MobiDB-lite"/>
    </source>
</evidence>
<feature type="domain" description="L-seryl-tRNA selenium transferase N-terminal" evidence="2">
    <location>
        <begin position="5"/>
        <end position="44"/>
    </location>
</feature>
<dbReference type="InterPro" id="IPR025862">
    <property type="entry name" value="SelA_trans_N_dom"/>
</dbReference>
<protein>
    <recommendedName>
        <fullName evidence="2">L-seryl-tRNA selenium transferase N-terminal domain-containing protein</fullName>
    </recommendedName>
</protein>
<feature type="compositionally biased region" description="Low complexity" evidence="1">
    <location>
        <begin position="49"/>
        <end position="59"/>
    </location>
</feature>
<sequence length="70" mass="7602">MSDPRRRVPGTDTLLADPRLAAAQRVLGRALVKSVITQAQQRARAGEISPSRSPSTRSPRCPPPRRACGR</sequence>
<evidence type="ECO:0000313" key="4">
    <source>
        <dbReference type="Proteomes" id="UP000327362"/>
    </source>
</evidence>
<proteinExistence type="predicted"/>
<accession>A0AAI8SI54</accession>
<organism evidence="3 4">
    <name type="scientific">Mycobacterium avium subsp. hominissuis</name>
    <dbReference type="NCBI Taxonomy" id="439334"/>
    <lineage>
        <taxon>Bacteria</taxon>
        <taxon>Bacillati</taxon>
        <taxon>Actinomycetota</taxon>
        <taxon>Actinomycetes</taxon>
        <taxon>Mycobacteriales</taxon>
        <taxon>Mycobacteriaceae</taxon>
        <taxon>Mycobacterium</taxon>
        <taxon>Mycobacterium avium complex (MAC)</taxon>
    </lineage>
</organism>